<keyword evidence="8" id="KW-1133">Transmembrane helix</keyword>
<dbReference type="SUPFAM" id="SSF56112">
    <property type="entry name" value="Protein kinase-like (PK-like)"/>
    <property type="match status" value="1"/>
</dbReference>
<dbReference type="InterPro" id="IPR008271">
    <property type="entry name" value="Ser/Thr_kinase_AS"/>
</dbReference>
<gene>
    <name evidence="11" type="ORF">NOO_LOCUS5767</name>
</gene>
<dbReference type="Gene3D" id="1.10.510.10">
    <property type="entry name" value="Transferase(Phosphotransferase) domain 1"/>
    <property type="match status" value="1"/>
</dbReference>
<dbReference type="InterPro" id="IPR050339">
    <property type="entry name" value="CC_SR_Kinase"/>
</dbReference>
<feature type="domain" description="Protein kinase" evidence="10">
    <location>
        <begin position="579"/>
        <end position="1020"/>
    </location>
</feature>
<dbReference type="PROSITE" id="PS00107">
    <property type="entry name" value="PROTEIN_KINASE_ATP"/>
    <property type="match status" value="1"/>
</dbReference>
<dbReference type="InterPro" id="IPR000719">
    <property type="entry name" value="Prot_kinase_dom"/>
</dbReference>
<feature type="chain" id="PRO_5043137427" evidence="9">
    <location>
        <begin position="27"/>
        <end position="1151"/>
    </location>
</feature>
<dbReference type="SMART" id="SM00220">
    <property type="entry name" value="S_TKc"/>
    <property type="match status" value="1"/>
</dbReference>
<evidence type="ECO:0000259" key="10">
    <source>
        <dbReference type="PROSITE" id="PS50011"/>
    </source>
</evidence>
<dbReference type="GO" id="GO:0005524">
    <property type="term" value="F:ATP binding"/>
    <property type="evidence" value="ECO:0007669"/>
    <property type="project" value="UniProtKB-UniRule"/>
</dbReference>
<dbReference type="GO" id="GO:0004694">
    <property type="term" value="F:eukaryotic translation initiation factor 2alpha kinase activity"/>
    <property type="evidence" value="ECO:0007669"/>
    <property type="project" value="TreeGrafter"/>
</dbReference>
<dbReference type="PROSITE" id="PS50011">
    <property type="entry name" value="PROTEIN_KINASE_DOM"/>
    <property type="match status" value="1"/>
</dbReference>
<dbReference type="Proteomes" id="UP000271087">
    <property type="component" value="Unassembled WGS sequence"/>
</dbReference>
<evidence type="ECO:0000256" key="9">
    <source>
        <dbReference type="SAM" id="SignalP"/>
    </source>
</evidence>
<dbReference type="OrthoDB" id="5864419at2759"/>
<dbReference type="EMBL" id="UYRW01001621">
    <property type="protein sequence ID" value="VDK79308.1"/>
    <property type="molecule type" value="Genomic_DNA"/>
</dbReference>
<dbReference type="InterPro" id="IPR015943">
    <property type="entry name" value="WD40/YVTN_repeat-like_dom_sf"/>
</dbReference>
<dbReference type="Pfam" id="PF00069">
    <property type="entry name" value="Pkinase"/>
    <property type="match status" value="2"/>
</dbReference>
<accession>A0A182ECH3</accession>
<dbReference type="Gene3D" id="2.130.10.10">
    <property type="entry name" value="YVTN repeat-like/Quinoprotein amine dehydrogenase"/>
    <property type="match status" value="1"/>
</dbReference>
<feature type="signal peptide" evidence="9">
    <location>
        <begin position="1"/>
        <end position="26"/>
    </location>
</feature>
<dbReference type="PANTHER" id="PTHR11042">
    <property type="entry name" value="EUKARYOTIC TRANSLATION INITIATION FACTOR 2-ALPHA KINASE EIF2-ALPHA KINASE -RELATED"/>
    <property type="match status" value="1"/>
</dbReference>
<protein>
    <submittedName>
        <fullName evidence="13">Protein kinase domain-containing protein</fullName>
    </submittedName>
</protein>
<evidence type="ECO:0000256" key="6">
    <source>
        <dbReference type="ARBA" id="ARBA00037982"/>
    </source>
</evidence>
<evidence type="ECO:0000256" key="8">
    <source>
        <dbReference type="SAM" id="Phobius"/>
    </source>
</evidence>
<evidence type="ECO:0000256" key="1">
    <source>
        <dbReference type="ARBA" id="ARBA00004115"/>
    </source>
</evidence>
<keyword evidence="9" id="KW-0732">Signal</keyword>
<keyword evidence="3 7" id="KW-0547">Nucleotide-binding</keyword>
<dbReference type="AlphaFoldDB" id="A0A182ECH3"/>
<sequence length="1151" mass="129689">MRRAIASRITGTLILLFAILFRTSLTHDDEIAFVEDDVENVELSPKRSTKQASMECCVTGSASFINKHYLLASTIDGKVTAMDIDKNGEMVWTVDADKVPLLSSSFNKQKLIADNLPYILVPSLDGSLYMFNVKSSSLSLIPLSANARVMIGDDEIAGGTFVTSTGVDPLTGKIRYRCTAGKCMQYEATTNDSSLYTLIMRKNTQVARAADPVTGAERWNLSVGEYEISLVSSDHSLRFEQASVPAHMRFLLEPPSGIVSAVDSCGNLKWEKQLSSPVARVWQLSRGRIFEISLFSSETIGALSDFSGSGHQFIAKYEAPFYFGTVNSEPYIIPSELMREELHRASTDVRAQYHPQILDSSHYSRTPFLEDLKVGDLIRRSYRITRSAVETNQINNLQDSTALKSLTCNMYDAVTIAGSKKLKENIETEGDYGWYIFKPLRKSCQKNNPFQEIDQKRERSSYDSLCRRKNVFEGLKQIAYEPVSGWWKIIALFLTLIAASLAGVIVFYWQQIRHLKLFVLLHDLRKKSHAHSNISLSSFQKTAYTRAGASVGTRMNRKTSTTASQSIQESFSSKFLEDFVPEKWLGRGGYGVVFNCRNRLDDRNYAIKRIAVSNTTAAIDHVKREARAMARLDHPGIIRYFHTWMEKPPSGWQQAKDKEILQNICSVEDSVNKSIIHTLESERSITQSKNLKNKACDSSLSEELLNGLNLNISIKEKVAVSGNTDNLSWMSDDNDNELRATTALDSSSFDNDSESIEHGITALATGSDDSAGIIFAHCGNCLRSTEELAEKKSKNSKLLDPLEPPAVLVTSMCDLQNCKNIKDYVYLYIQMELCQELTLHNWLLANNKNEDREITRMRIWLAELVCAIDYIHSQGLIHRDLKPQNIFFSADNYLKIGDLGLVTNYVTAEERIDCKQDVITNIPHTSHVGTRLYMSPEQLKGKPYNEKIDVFSLGLIFVELIVPFTTTMERHSILSGLQNEIMPKCLDNLPSEEKKFVAWLTVVDPELRPSARQLAECDYLRDEVLMLGTSYFREYTFSGDYQHTRDGSSSMFIIILSFVYSVVSLRHISIFSDELSFPFFWMTTYSSELKLLMFMVVQETEDEYVMKGSIEMDDNRSTYYPFALPSCLTPTMLVTTTDADAAATATATAAE</sequence>
<dbReference type="PROSITE" id="PS00108">
    <property type="entry name" value="PROTEIN_KINASE_ST"/>
    <property type="match status" value="1"/>
</dbReference>
<evidence type="ECO:0000313" key="13">
    <source>
        <dbReference type="WBParaSite" id="nOo.2.0.1.t05767-RA"/>
    </source>
</evidence>
<evidence type="ECO:0000313" key="12">
    <source>
        <dbReference type="Proteomes" id="UP000271087"/>
    </source>
</evidence>
<keyword evidence="4" id="KW-0418">Kinase</keyword>
<evidence type="ECO:0000256" key="2">
    <source>
        <dbReference type="ARBA" id="ARBA00022679"/>
    </source>
</evidence>
<reference evidence="11 12" key="2">
    <citation type="submission" date="2018-08" db="EMBL/GenBank/DDBJ databases">
        <authorList>
            <person name="Laetsch R D."/>
            <person name="Stevens L."/>
            <person name="Kumar S."/>
            <person name="Blaxter L. M."/>
        </authorList>
    </citation>
    <scope>NUCLEOTIDE SEQUENCE [LARGE SCALE GENOMIC DNA]</scope>
</reference>
<dbReference type="WBParaSite" id="nOo.2.0.1.t05767-RA">
    <property type="protein sequence ID" value="nOo.2.0.1.t05767-RA"/>
    <property type="gene ID" value="nOo.2.0.1.g05767"/>
</dbReference>
<evidence type="ECO:0000256" key="3">
    <source>
        <dbReference type="ARBA" id="ARBA00022741"/>
    </source>
</evidence>
<name>A0A182ECH3_ONCOC</name>
<dbReference type="InterPro" id="IPR017441">
    <property type="entry name" value="Protein_kinase_ATP_BS"/>
</dbReference>
<keyword evidence="12" id="KW-1185">Reference proteome</keyword>
<keyword evidence="5 7" id="KW-0067">ATP-binding</keyword>
<dbReference type="SUPFAM" id="SSF50969">
    <property type="entry name" value="YVTN repeat-like/Quinoprotein amine dehydrogenase"/>
    <property type="match status" value="1"/>
</dbReference>
<proteinExistence type="inferred from homology"/>
<comment type="similarity">
    <text evidence="6">Belongs to the protein kinase superfamily. Ser/Thr protein kinase family. GCN2 subfamily.</text>
</comment>
<dbReference type="Gene3D" id="3.30.200.20">
    <property type="entry name" value="Phosphorylase Kinase, domain 1"/>
    <property type="match status" value="1"/>
</dbReference>
<dbReference type="InterPro" id="IPR011044">
    <property type="entry name" value="Quino_amine_DH_bsu"/>
</dbReference>
<feature type="binding site" evidence="7">
    <location>
        <position position="608"/>
    </location>
    <ligand>
        <name>ATP</name>
        <dbReference type="ChEBI" id="CHEBI:30616"/>
    </ligand>
</feature>
<evidence type="ECO:0000256" key="7">
    <source>
        <dbReference type="PROSITE-ProRule" id="PRU10141"/>
    </source>
</evidence>
<keyword evidence="8" id="KW-0472">Membrane</keyword>
<keyword evidence="8" id="KW-0812">Transmembrane</keyword>
<evidence type="ECO:0000313" key="11">
    <source>
        <dbReference type="EMBL" id="VDK79308.1"/>
    </source>
</evidence>
<comment type="subcellular location">
    <subcellularLocation>
        <location evidence="1">Endoplasmic reticulum membrane</location>
        <topology evidence="1">Single-pass type I membrane protein</topology>
    </subcellularLocation>
</comment>
<organism evidence="13">
    <name type="scientific">Onchocerca ochengi</name>
    <name type="common">Filarial nematode worm</name>
    <dbReference type="NCBI Taxonomy" id="42157"/>
    <lineage>
        <taxon>Eukaryota</taxon>
        <taxon>Metazoa</taxon>
        <taxon>Ecdysozoa</taxon>
        <taxon>Nematoda</taxon>
        <taxon>Chromadorea</taxon>
        <taxon>Rhabditida</taxon>
        <taxon>Spirurina</taxon>
        <taxon>Spiruromorpha</taxon>
        <taxon>Filarioidea</taxon>
        <taxon>Onchocercidae</taxon>
        <taxon>Onchocerca</taxon>
    </lineage>
</organism>
<evidence type="ECO:0000256" key="4">
    <source>
        <dbReference type="ARBA" id="ARBA00022777"/>
    </source>
</evidence>
<reference evidence="13" key="1">
    <citation type="submission" date="2016-06" db="UniProtKB">
        <authorList>
            <consortium name="WormBaseParasite"/>
        </authorList>
    </citation>
    <scope>IDENTIFICATION</scope>
</reference>
<keyword evidence="2" id="KW-0808">Transferase</keyword>
<dbReference type="GO" id="GO:0005634">
    <property type="term" value="C:nucleus"/>
    <property type="evidence" value="ECO:0007669"/>
    <property type="project" value="TreeGrafter"/>
</dbReference>
<feature type="transmembrane region" description="Helical" evidence="8">
    <location>
        <begin position="486"/>
        <end position="509"/>
    </location>
</feature>
<dbReference type="InterPro" id="IPR011009">
    <property type="entry name" value="Kinase-like_dom_sf"/>
</dbReference>
<dbReference type="PANTHER" id="PTHR11042:SF91">
    <property type="entry name" value="EUKARYOTIC TRANSLATION INITIATION FACTOR 2-ALPHA KINASE"/>
    <property type="match status" value="1"/>
</dbReference>
<evidence type="ECO:0000256" key="5">
    <source>
        <dbReference type="ARBA" id="ARBA00022840"/>
    </source>
</evidence>
<dbReference type="GO" id="GO:0005789">
    <property type="term" value="C:endoplasmic reticulum membrane"/>
    <property type="evidence" value="ECO:0007669"/>
    <property type="project" value="UniProtKB-SubCell"/>
</dbReference>
<dbReference type="STRING" id="42157.A0A182ECH3"/>